<feature type="domain" description="HTH araC/xylS-type" evidence="4">
    <location>
        <begin position="354"/>
        <end position="454"/>
    </location>
</feature>
<evidence type="ECO:0000256" key="2">
    <source>
        <dbReference type="ARBA" id="ARBA00023125"/>
    </source>
</evidence>
<keyword evidence="1" id="KW-0805">Transcription regulation</keyword>
<name>A0A5C4LPA9_9HYPH</name>
<dbReference type="EMBL" id="VDDA01000002">
    <property type="protein sequence ID" value="TNC15331.1"/>
    <property type="molecule type" value="Genomic_DNA"/>
</dbReference>
<evidence type="ECO:0000313" key="6">
    <source>
        <dbReference type="Proteomes" id="UP000305267"/>
    </source>
</evidence>
<dbReference type="InterPro" id="IPR018060">
    <property type="entry name" value="HTH_AraC"/>
</dbReference>
<sequence length="484" mass="52847">MRVRQDAAQRLEDLSRCLIISPVPRRGSAWRRRRCAPALSSGQVVRHVLLLDARGRRERQAARRRTIAGASAVIACLRRRPSLGGWSSPASRKTFTIPRRGLTLGPNSRIARAPAVAIPTVASSRRSALVRRATAPGEADAVTMSGQDTTDFRLERLAAEQRFALWHDLVQPLFRVSLEEDSAAGFRAEMRAVPVSDALLTTCTSQAQVFERSMADVRSSGWDHVVIQHYVDGGFTGLCGDRSVTVEAGDVNVLDLNRTLRTRATDFANLTLILPRDRLPLAASYDLHGRAIGRGSAIAAVIGSHLRSLAEHAPALSPIEASTALEALCLMLSGSDLREADPLVRAAANASVHERVCAYIDRHLDDPSLNPGTIAAACRVSRASLYRLFGFEGGVMAYLAGRRLDRAFATLSRTDGGRSSIAQVAYRTGFSSETHFSRSFRTRFAMSPREARRLAREGVHPPGPAPGLGPQDWVRTMRRLREVL</sequence>
<evidence type="ECO:0000313" key="5">
    <source>
        <dbReference type="EMBL" id="TNC15331.1"/>
    </source>
</evidence>
<evidence type="ECO:0000256" key="3">
    <source>
        <dbReference type="ARBA" id="ARBA00023163"/>
    </source>
</evidence>
<evidence type="ECO:0000256" key="1">
    <source>
        <dbReference type="ARBA" id="ARBA00023015"/>
    </source>
</evidence>
<reference evidence="5 6" key="1">
    <citation type="submission" date="2019-06" db="EMBL/GenBank/DDBJ databases">
        <title>Genome of Methylobacterium sp. 17Sr1-39.</title>
        <authorList>
            <person name="Seo T."/>
        </authorList>
    </citation>
    <scope>NUCLEOTIDE SEQUENCE [LARGE SCALE GENOMIC DNA]</scope>
    <source>
        <strain evidence="5 6">17Sr1-39</strain>
    </source>
</reference>
<keyword evidence="2" id="KW-0238">DNA-binding</keyword>
<protein>
    <submittedName>
        <fullName evidence="5">Helix-turn-helix domain-containing protein</fullName>
    </submittedName>
</protein>
<dbReference type="SMART" id="SM00342">
    <property type="entry name" value="HTH_ARAC"/>
    <property type="match status" value="1"/>
</dbReference>
<dbReference type="InterPro" id="IPR009057">
    <property type="entry name" value="Homeodomain-like_sf"/>
</dbReference>
<dbReference type="InterPro" id="IPR020449">
    <property type="entry name" value="Tscrpt_reg_AraC-type_HTH"/>
</dbReference>
<dbReference type="SUPFAM" id="SSF46689">
    <property type="entry name" value="Homeodomain-like"/>
    <property type="match status" value="1"/>
</dbReference>
<comment type="caution">
    <text evidence="5">The sequence shown here is derived from an EMBL/GenBank/DDBJ whole genome shotgun (WGS) entry which is preliminary data.</text>
</comment>
<proteinExistence type="predicted"/>
<dbReference type="GO" id="GO:0043565">
    <property type="term" value="F:sequence-specific DNA binding"/>
    <property type="evidence" value="ECO:0007669"/>
    <property type="project" value="InterPro"/>
</dbReference>
<dbReference type="PROSITE" id="PS01124">
    <property type="entry name" value="HTH_ARAC_FAMILY_2"/>
    <property type="match status" value="1"/>
</dbReference>
<organism evidence="5 6">
    <name type="scientific">Methylobacterium terricola</name>
    <dbReference type="NCBI Taxonomy" id="2583531"/>
    <lineage>
        <taxon>Bacteria</taxon>
        <taxon>Pseudomonadati</taxon>
        <taxon>Pseudomonadota</taxon>
        <taxon>Alphaproteobacteria</taxon>
        <taxon>Hyphomicrobiales</taxon>
        <taxon>Methylobacteriaceae</taxon>
        <taxon>Methylobacterium</taxon>
    </lineage>
</organism>
<dbReference type="InterPro" id="IPR050204">
    <property type="entry name" value="AraC_XylS_family_regulators"/>
</dbReference>
<dbReference type="AlphaFoldDB" id="A0A5C4LPA9"/>
<evidence type="ECO:0000259" key="4">
    <source>
        <dbReference type="PROSITE" id="PS01124"/>
    </source>
</evidence>
<keyword evidence="6" id="KW-1185">Reference proteome</keyword>
<dbReference type="Pfam" id="PF12833">
    <property type="entry name" value="HTH_18"/>
    <property type="match status" value="1"/>
</dbReference>
<dbReference type="PRINTS" id="PR00032">
    <property type="entry name" value="HTHARAC"/>
</dbReference>
<dbReference type="Proteomes" id="UP000305267">
    <property type="component" value="Unassembled WGS sequence"/>
</dbReference>
<dbReference type="PANTHER" id="PTHR46796:SF6">
    <property type="entry name" value="ARAC SUBFAMILY"/>
    <property type="match status" value="1"/>
</dbReference>
<dbReference type="Gene3D" id="1.10.10.60">
    <property type="entry name" value="Homeodomain-like"/>
    <property type="match status" value="1"/>
</dbReference>
<dbReference type="GO" id="GO:0003700">
    <property type="term" value="F:DNA-binding transcription factor activity"/>
    <property type="evidence" value="ECO:0007669"/>
    <property type="project" value="InterPro"/>
</dbReference>
<accession>A0A5C4LPA9</accession>
<gene>
    <name evidence="5" type="ORF">FF100_07230</name>
</gene>
<dbReference type="PANTHER" id="PTHR46796">
    <property type="entry name" value="HTH-TYPE TRANSCRIPTIONAL ACTIVATOR RHAS-RELATED"/>
    <property type="match status" value="1"/>
</dbReference>
<keyword evidence="3" id="KW-0804">Transcription</keyword>
<dbReference type="OrthoDB" id="7904253at2"/>